<proteinExistence type="predicted"/>
<name>I0K457_9BACT</name>
<dbReference type="InterPro" id="IPR038765">
    <property type="entry name" value="Papain-like_cys_pep_sf"/>
</dbReference>
<dbReference type="PANTHER" id="PTHR33490">
    <property type="entry name" value="BLR5614 PROTEIN-RELATED"/>
    <property type="match status" value="1"/>
</dbReference>
<dbReference type="InterPro" id="IPR002931">
    <property type="entry name" value="Transglutaminase-like"/>
</dbReference>
<dbReference type="RefSeq" id="WP_015330010.1">
    <property type="nucleotide sequence ID" value="NC_020054.1"/>
</dbReference>
<dbReference type="KEGG" id="fae:FAES_0899"/>
<dbReference type="OrthoDB" id="9804872at2"/>
<dbReference type="SMART" id="SM00460">
    <property type="entry name" value="TGc"/>
    <property type="match status" value="1"/>
</dbReference>
<reference evidence="2 3" key="1">
    <citation type="journal article" date="2012" name="J. Bacteriol.">
        <title>Genome Sequence of Fibrella aestuarina BUZ 2T, a Filamentous Marine Bacterium.</title>
        <authorList>
            <person name="Filippini M."/>
            <person name="Qi W."/>
            <person name="Blom J."/>
            <person name="Goesmann A."/>
            <person name="Smits T.H."/>
            <person name="Bagheri H.C."/>
        </authorList>
    </citation>
    <scope>NUCLEOTIDE SEQUENCE [LARGE SCALE GENOMIC DNA]</scope>
    <source>
        <strain evidence="3">BUZ 2T</strain>
    </source>
</reference>
<dbReference type="STRING" id="1166018.FAES_0899"/>
<dbReference type="InterPro" id="IPR013589">
    <property type="entry name" value="Bac_transglu_N"/>
</dbReference>
<keyword evidence="3" id="KW-1185">Reference proteome</keyword>
<protein>
    <submittedName>
        <fullName evidence="2">Transglutaminase domain protein</fullName>
    </submittedName>
</protein>
<accession>I0K457</accession>
<dbReference type="EMBL" id="HE796683">
    <property type="protein sequence ID" value="CCG98910.1"/>
    <property type="molecule type" value="Genomic_DNA"/>
</dbReference>
<dbReference type="PATRIC" id="fig|1166018.3.peg.2615"/>
<evidence type="ECO:0000313" key="3">
    <source>
        <dbReference type="Proteomes" id="UP000011058"/>
    </source>
</evidence>
<dbReference type="PANTHER" id="PTHR33490:SF1">
    <property type="entry name" value="SLL1233 PROTEIN"/>
    <property type="match status" value="1"/>
</dbReference>
<dbReference type="Proteomes" id="UP000011058">
    <property type="component" value="Chromosome"/>
</dbReference>
<feature type="domain" description="Transglutaminase-like" evidence="1">
    <location>
        <begin position="171"/>
        <end position="234"/>
    </location>
</feature>
<dbReference type="eggNOG" id="COG1305">
    <property type="taxonomic scope" value="Bacteria"/>
</dbReference>
<dbReference type="AlphaFoldDB" id="I0K457"/>
<evidence type="ECO:0000259" key="1">
    <source>
        <dbReference type="SMART" id="SM00460"/>
    </source>
</evidence>
<gene>
    <name evidence="2" type="ORF">FAES_0899</name>
</gene>
<dbReference type="HOGENOM" id="CLU_008973_2_0_10"/>
<evidence type="ECO:0000313" key="2">
    <source>
        <dbReference type="EMBL" id="CCG98910.1"/>
    </source>
</evidence>
<organism evidence="2 3">
    <name type="scientific">Fibrella aestuarina BUZ 2</name>
    <dbReference type="NCBI Taxonomy" id="1166018"/>
    <lineage>
        <taxon>Bacteria</taxon>
        <taxon>Pseudomonadati</taxon>
        <taxon>Bacteroidota</taxon>
        <taxon>Cytophagia</taxon>
        <taxon>Cytophagales</taxon>
        <taxon>Spirosomataceae</taxon>
        <taxon>Fibrella</taxon>
    </lineage>
</organism>
<sequence>MYISVEHQLRYQYDQPVALAPHTLYLYPRTYPYQRLRRYELQISPEPSKVVRNVDVEGNVQQVAYFGGPTDYLTITAQIELDSDPFQSLDFVLYPFETQRVPFPYPPQVRSLLEPYLIREGVTELVENWARQVAASVNWQTVPFLIALNQAIRQFTYTVREEGAPLAPEQTLIDQLGSCRDYTTLFMAACRSLGLAARFVSGYLFGSAQQEHQLHAWAEVYLPGAGWRGFDPTENTVVVNKHIFLASSARAELTAPVSGTFTGQTQSRLEADVRIKGKE</sequence>
<dbReference type="Pfam" id="PF01841">
    <property type="entry name" value="Transglut_core"/>
    <property type="match status" value="1"/>
</dbReference>
<dbReference type="Gene3D" id="3.10.620.30">
    <property type="match status" value="1"/>
</dbReference>
<dbReference type="SUPFAM" id="SSF54001">
    <property type="entry name" value="Cysteine proteinases"/>
    <property type="match status" value="1"/>
</dbReference>
<dbReference type="Pfam" id="PF08379">
    <property type="entry name" value="Bact_transglu_N"/>
    <property type="match status" value="1"/>
</dbReference>